<name>Q7UI77_RHOBA</name>
<dbReference type="KEGG" id="rba:RB12705"/>
<dbReference type="EnsemblBacteria" id="CAD77737">
    <property type="protein sequence ID" value="CAD77737"/>
    <property type="gene ID" value="RB12705"/>
</dbReference>
<dbReference type="InParanoid" id="Q7UI77"/>
<evidence type="ECO:0000313" key="1">
    <source>
        <dbReference type="EMBL" id="CAD77737.1"/>
    </source>
</evidence>
<gene>
    <name evidence="1" type="ordered locus">RB12705</name>
</gene>
<dbReference type="STRING" id="243090.RB12705"/>
<dbReference type="EMBL" id="BX294155">
    <property type="protein sequence ID" value="CAD77737.1"/>
    <property type="molecule type" value="Genomic_DNA"/>
</dbReference>
<dbReference type="Proteomes" id="UP000001025">
    <property type="component" value="Chromosome"/>
</dbReference>
<dbReference type="AlphaFoldDB" id="Q7UI77"/>
<dbReference type="HOGENOM" id="CLU_2495795_0_0_0"/>
<accession>Q7UI77</accession>
<sequence length="86" mass="9548">MIWKVGDKPNAVRLPSLAALNHDAVFCFGKAPHRQCPEQIHKPAQSRDQNCSVQTIGISAEMSSKQRHKLQRACSAAARERISQPD</sequence>
<evidence type="ECO:0000313" key="2">
    <source>
        <dbReference type="Proteomes" id="UP000001025"/>
    </source>
</evidence>
<proteinExistence type="predicted"/>
<organism evidence="1 2">
    <name type="scientific">Rhodopirellula baltica (strain DSM 10527 / NCIMB 13988 / SH1)</name>
    <dbReference type="NCBI Taxonomy" id="243090"/>
    <lineage>
        <taxon>Bacteria</taxon>
        <taxon>Pseudomonadati</taxon>
        <taxon>Planctomycetota</taxon>
        <taxon>Planctomycetia</taxon>
        <taxon>Pirellulales</taxon>
        <taxon>Pirellulaceae</taxon>
        <taxon>Rhodopirellula</taxon>
    </lineage>
</organism>
<reference evidence="1 2" key="1">
    <citation type="journal article" date="2003" name="Proc. Natl. Acad. Sci. U.S.A.">
        <title>Complete genome sequence of the marine planctomycete Pirellula sp. strain 1.</title>
        <authorList>
            <person name="Gloeckner F.O."/>
            <person name="Kube M."/>
            <person name="Bauer M."/>
            <person name="Teeling H."/>
            <person name="Lombardot T."/>
            <person name="Ludwig W."/>
            <person name="Gade D."/>
            <person name="Beck A."/>
            <person name="Borzym K."/>
            <person name="Heitmann K."/>
            <person name="Rabus R."/>
            <person name="Schlesner H."/>
            <person name="Amann R."/>
            <person name="Reinhardt R."/>
        </authorList>
    </citation>
    <scope>NUCLEOTIDE SEQUENCE [LARGE SCALE GENOMIC DNA]</scope>
    <source>
        <strain evidence="2">DSM 10527 / NCIMB 13988 / SH1</strain>
    </source>
</reference>
<protein>
    <submittedName>
        <fullName evidence="1">Uncharacterized protein</fullName>
    </submittedName>
</protein>
<keyword evidence="2" id="KW-1185">Reference proteome</keyword>